<keyword evidence="3" id="KW-0732">Signal</keyword>
<organism evidence="4 5">
    <name type="scientific">Arthrobotrys musiformis</name>
    <dbReference type="NCBI Taxonomy" id="47236"/>
    <lineage>
        <taxon>Eukaryota</taxon>
        <taxon>Fungi</taxon>
        <taxon>Dikarya</taxon>
        <taxon>Ascomycota</taxon>
        <taxon>Pezizomycotina</taxon>
        <taxon>Orbiliomycetes</taxon>
        <taxon>Orbiliales</taxon>
        <taxon>Orbiliaceae</taxon>
        <taxon>Arthrobotrys</taxon>
    </lineage>
</organism>
<evidence type="ECO:0000256" key="3">
    <source>
        <dbReference type="SAM" id="SignalP"/>
    </source>
</evidence>
<evidence type="ECO:0000313" key="5">
    <source>
        <dbReference type="Proteomes" id="UP001370758"/>
    </source>
</evidence>
<evidence type="ECO:0000256" key="1">
    <source>
        <dbReference type="SAM" id="MobiDB-lite"/>
    </source>
</evidence>
<accession>A0AAV9WIA7</accession>
<proteinExistence type="predicted"/>
<reference evidence="4 5" key="1">
    <citation type="submission" date="2023-08" db="EMBL/GenBank/DDBJ databases">
        <authorList>
            <person name="Palmer J.M."/>
        </authorList>
    </citation>
    <scope>NUCLEOTIDE SEQUENCE [LARGE SCALE GENOMIC DNA]</scope>
    <source>
        <strain evidence="4 5">TWF481</strain>
    </source>
</reference>
<name>A0AAV9WIA7_9PEZI</name>
<keyword evidence="5" id="KW-1185">Reference proteome</keyword>
<keyword evidence="2" id="KW-0812">Transmembrane</keyword>
<feature type="chain" id="PRO_5043552902" evidence="3">
    <location>
        <begin position="17"/>
        <end position="117"/>
    </location>
</feature>
<sequence length="117" mass="11437">MRFTAIILSCAALAAAQETVWVTETVIGTDCAPTGYPTTLVPSPPSNATTTDSGSVPTYTPSVPGNATTTTTTGSIPEYPTTAPTESLGPGSGAGSIFPASGFALAGAIAAIMAVVA</sequence>
<evidence type="ECO:0000256" key="2">
    <source>
        <dbReference type="SAM" id="Phobius"/>
    </source>
</evidence>
<dbReference type="Proteomes" id="UP001370758">
    <property type="component" value="Unassembled WGS sequence"/>
</dbReference>
<gene>
    <name evidence="4" type="ORF">TWF481_003582</name>
</gene>
<dbReference type="AlphaFoldDB" id="A0AAV9WIA7"/>
<feature type="signal peptide" evidence="3">
    <location>
        <begin position="1"/>
        <end position="16"/>
    </location>
</feature>
<dbReference type="EMBL" id="JAVHJL010000002">
    <property type="protein sequence ID" value="KAK6508814.1"/>
    <property type="molecule type" value="Genomic_DNA"/>
</dbReference>
<feature type="region of interest" description="Disordered" evidence="1">
    <location>
        <begin position="38"/>
        <end position="91"/>
    </location>
</feature>
<protein>
    <submittedName>
        <fullName evidence="4">Uncharacterized protein</fullName>
    </submittedName>
</protein>
<evidence type="ECO:0000313" key="4">
    <source>
        <dbReference type="EMBL" id="KAK6508814.1"/>
    </source>
</evidence>
<feature type="compositionally biased region" description="Polar residues" evidence="1">
    <location>
        <begin position="38"/>
        <end position="67"/>
    </location>
</feature>
<feature type="transmembrane region" description="Helical" evidence="2">
    <location>
        <begin position="97"/>
        <end position="116"/>
    </location>
</feature>
<comment type="caution">
    <text evidence="4">The sequence shown here is derived from an EMBL/GenBank/DDBJ whole genome shotgun (WGS) entry which is preliminary data.</text>
</comment>
<keyword evidence="2" id="KW-0472">Membrane</keyword>
<keyword evidence="2" id="KW-1133">Transmembrane helix</keyword>